<sequence length="153" mass="17799">MNYWLMKSEPSVFGIEQLAKAKNSTTGWDGVRNFQARNYMREMKKGDLVFFYHSSCEIPGIAGVATVQREAYPDPTQFDKKHDHYDEASDPEQPRWDMVDVKLVRKFDRVIALDELRKHADGKLKDMIVLKRGNRLSITPVTKSEWSFIESLE</sequence>
<dbReference type="Pfam" id="PF01878">
    <property type="entry name" value="EVE"/>
    <property type="match status" value="1"/>
</dbReference>
<dbReference type="EMBL" id="BLJN01000005">
    <property type="protein sequence ID" value="GFE83119.1"/>
    <property type="molecule type" value="Genomic_DNA"/>
</dbReference>
<accession>A0A829YIX8</accession>
<dbReference type="SUPFAM" id="SSF88697">
    <property type="entry name" value="PUA domain-like"/>
    <property type="match status" value="1"/>
</dbReference>
<dbReference type="InterPro" id="IPR047197">
    <property type="entry name" value="THYN1-like_EVE"/>
</dbReference>
<dbReference type="PANTHER" id="PTHR14087">
    <property type="entry name" value="THYMOCYTE NUCLEAR PROTEIN 1"/>
    <property type="match status" value="1"/>
</dbReference>
<comment type="caution">
    <text evidence="3">The sequence shown here is derived from an EMBL/GenBank/DDBJ whole genome shotgun (WGS) entry which is preliminary data.</text>
</comment>
<evidence type="ECO:0000313" key="3">
    <source>
        <dbReference type="EMBL" id="GFE83119.1"/>
    </source>
</evidence>
<name>A0A829YIX8_9GAMM</name>
<dbReference type="Gene3D" id="3.10.590.10">
    <property type="entry name" value="ph1033 like domains"/>
    <property type="match status" value="1"/>
</dbReference>
<dbReference type="Proteomes" id="UP000445000">
    <property type="component" value="Unassembled WGS sequence"/>
</dbReference>
<evidence type="ECO:0000313" key="4">
    <source>
        <dbReference type="Proteomes" id="UP000445000"/>
    </source>
</evidence>
<feature type="domain" description="EVE" evidence="2">
    <location>
        <begin position="2"/>
        <end position="151"/>
    </location>
</feature>
<evidence type="ECO:0000259" key="2">
    <source>
        <dbReference type="Pfam" id="PF01878"/>
    </source>
</evidence>
<dbReference type="PANTHER" id="PTHR14087:SF7">
    <property type="entry name" value="THYMOCYTE NUCLEAR PROTEIN 1"/>
    <property type="match status" value="1"/>
</dbReference>
<dbReference type="InterPro" id="IPR052181">
    <property type="entry name" value="5hmC_binding"/>
</dbReference>
<keyword evidence="4" id="KW-1185">Reference proteome</keyword>
<gene>
    <name evidence="3" type="ORF">GCM10011487_51190</name>
</gene>
<evidence type="ECO:0000256" key="1">
    <source>
        <dbReference type="ARBA" id="ARBA00022553"/>
    </source>
</evidence>
<proteinExistence type="predicted"/>
<dbReference type="CDD" id="cd21133">
    <property type="entry name" value="EVE"/>
    <property type="match status" value="1"/>
</dbReference>
<keyword evidence="1" id="KW-0597">Phosphoprotein</keyword>
<dbReference type="RefSeq" id="WP_161814724.1">
    <property type="nucleotide sequence ID" value="NZ_BLJN01000005.1"/>
</dbReference>
<dbReference type="InterPro" id="IPR002740">
    <property type="entry name" value="EVE_domain"/>
</dbReference>
<dbReference type="FunFam" id="3.10.590.10:FF:000003">
    <property type="entry name" value="Thymocyte nuclear protein 1"/>
    <property type="match status" value="1"/>
</dbReference>
<dbReference type="InterPro" id="IPR015947">
    <property type="entry name" value="PUA-like_sf"/>
</dbReference>
<protein>
    <submittedName>
        <fullName evidence="3">EVE domain-containing protein</fullName>
    </submittedName>
</protein>
<dbReference type="AlphaFoldDB" id="A0A829YIX8"/>
<reference evidence="4" key="1">
    <citation type="submission" date="2020-01" db="EMBL/GenBank/DDBJ databases">
        <title>'Steroidobacter agaridevorans' sp. nov., agar-degrading bacteria isolated from rhizosphere soils.</title>
        <authorList>
            <person name="Ikenaga M."/>
            <person name="Kataoka M."/>
            <person name="Murouchi A."/>
            <person name="Katsuragi S."/>
            <person name="Sakai M."/>
        </authorList>
    </citation>
    <scope>NUCLEOTIDE SEQUENCE [LARGE SCALE GENOMIC DNA]</scope>
    <source>
        <strain evidence="4">YU21-B</strain>
    </source>
</reference>
<organism evidence="3 4">
    <name type="scientific">Steroidobacter agaridevorans</name>
    <dbReference type="NCBI Taxonomy" id="2695856"/>
    <lineage>
        <taxon>Bacteria</taxon>
        <taxon>Pseudomonadati</taxon>
        <taxon>Pseudomonadota</taxon>
        <taxon>Gammaproteobacteria</taxon>
        <taxon>Steroidobacterales</taxon>
        <taxon>Steroidobacteraceae</taxon>
        <taxon>Steroidobacter</taxon>
    </lineage>
</organism>